<accession>A0A5E4ALP2</accession>
<feature type="region of interest" description="Disordered" evidence="2">
    <location>
        <begin position="1"/>
        <end position="30"/>
    </location>
</feature>
<feature type="coiled-coil region" evidence="1">
    <location>
        <begin position="227"/>
        <end position="268"/>
    </location>
</feature>
<feature type="region of interest" description="Disordered" evidence="2">
    <location>
        <begin position="116"/>
        <end position="139"/>
    </location>
</feature>
<comment type="caution">
    <text evidence="3">The sequence shown here is derived from an EMBL/GenBank/DDBJ whole genome shotgun (WGS) entry which is preliminary data.</text>
</comment>
<dbReference type="GO" id="GO:0005576">
    <property type="term" value="C:extracellular region"/>
    <property type="evidence" value="ECO:0007669"/>
    <property type="project" value="GOC"/>
</dbReference>
<dbReference type="AlphaFoldDB" id="A0A5E4ALP2"/>
<keyword evidence="1" id="KW-0175">Coiled coil</keyword>
<dbReference type="PANTHER" id="PTHR16275">
    <property type="entry name" value="COILED-COIL DOMAIN-CONTAINING PROTEIN 40"/>
    <property type="match status" value="1"/>
</dbReference>
<feature type="coiled-coil region" evidence="1">
    <location>
        <begin position="597"/>
        <end position="645"/>
    </location>
</feature>
<dbReference type="Pfam" id="PF08647">
    <property type="entry name" value="BRE1"/>
    <property type="match status" value="1"/>
</dbReference>
<evidence type="ECO:0000256" key="1">
    <source>
        <dbReference type="SAM" id="Coils"/>
    </source>
</evidence>
<dbReference type="GO" id="GO:0060287">
    <property type="term" value="P:epithelial cilium movement involved in determination of left/right asymmetry"/>
    <property type="evidence" value="ECO:0007669"/>
    <property type="project" value="TreeGrafter"/>
</dbReference>
<dbReference type="GO" id="GO:0001947">
    <property type="term" value="P:heart looping"/>
    <property type="evidence" value="ECO:0007669"/>
    <property type="project" value="TreeGrafter"/>
</dbReference>
<reference evidence="3" key="1">
    <citation type="submission" date="2019-04" db="EMBL/GenBank/DDBJ databases">
        <authorList>
            <person name="Alioto T."/>
            <person name="Alioto T."/>
        </authorList>
    </citation>
    <scope>NUCLEOTIDE SEQUENCE [LARGE SCALE GENOMIC DNA]</scope>
</reference>
<organism evidence="3">
    <name type="scientific">Marmota monax</name>
    <name type="common">Woodchuck</name>
    <dbReference type="NCBI Taxonomy" id="9995"/>
    <lineage>
        <taxon>Eukaryota</taxon>
        <taxon>Metazoa</taxon>
        <taxon>Chordata</taxon>
        <taxon>Craniata</taxon>
        <taxon>Vertebrata</taxon>
        <taxon>Euteleostomi</taxon>
        <taxon>Mammalia</taxon>
        <taxon>Eutheria</taxon>
        <taxon>Euarchontoglires</taxon>
        <taxon>Glires</taxon>
        <taxon>Rodentia</taxon>
        <taxon>Sciuromorpha</taxon>
        <taxon>Sciuridae</taxon>
        <taxon>Xerinae</taxon>
        <taxon>Marmotini</taxon>
        <taxon>Marmota</taxon>
    </lineage>
</organism>
<protein>
    <recommendedName>
        <fullName evidence="4">Coiled-coil domain-containing protein 40</fullName>
    </recommendedName>
</protein>
<dbReference type="InterPro" id="IPR037386">
    <property type="entry name" value="CCDC40"/>
</dbReference>
<evidence type="ECO:0000313" key="3">
    <source>
        <dbReference type="EMBL" id="VTJ57870.1"/>
    </source>
</evidence>
<name>A0A5E4ALP2_MARMO</name>
<proteinExistence type="predicted"/>
<evidence type="ECO:0008006" key="4">
    <source>
        <dbReference type="Google" id="ProtNLM"/>
    </source>
</evidence>
<dbReference type="GO" id="GO:0005929">
    <property type="term" value="C:cilium"/>
    <property type="evidence" value="ECO:0007669"/>
    <property type="project" value="TreeGrafter"/>
</dbReference>
<dbReference type="GO" id="GO:0035082">
    <property type="term" value="P:axoneme assembly"/>
    <property type="evidence" value="ECO:0007669"/>
    <property type="project" value="InterPro"/>
</dbReference>
<sequence length="864" mass="99526">MKLCSRGPCELHADRQTSRSSQSGGTAPHPRRLSWAWDLIMSWGGTDHCPPQRVGSPAVGDGELTAAPVSPVAALQLEMERLALNLFYMQNVGQDVRDDICVMKQVVNKAEVERTRAEAEKRKQVRRGSRSRSSLNLPSAAHGALPDLFVDQLTMRTSQLEDDISLFEAQYLAQAEDTQTLRKAVSEACMEIDAINMEKKRILQQWSTSLVGMKHRNEAHRTITEALRECQHQAKSVNSELEAYKKSIMKEEEKNEKLASILNRTETEANLLQKLTTQCLAKHEVLQNEFNTYRLTLQNTEDALSKGHQEHAAVTSELQSIQQTTHQELDLRHRMDASIMDKLQEHMTSNKMTKYFKQLLLRLQKKKTNMVTHLSKLDGDMAQATLDITHTNCRLDMHQRVLGELDKEVKRVNDLISNSENEIARRTVLIERKQGLINFFNKQLEQMVSELGGEELGPLELEIKRLTKQMDEHNASVNQAQVTWLRLQQELVKVTQEREEQVAALDMLRKDIRIMEQKKLRTENKIEQEKKEQKEIERHTRDLDNDLKKLNLLLSKSRGSSQELQQDNLVAKTEFVRSLKVTPRAPGPGLRVPTLPPQAAERETMEMQEKLQRLQEDKATVLNSLVEAEHQIMLWERKIQLAKEMRSSVDSETGQTEIRTMKAEIHRMKVKHGQLLKQQEKMIHDMELAVARRETIVTHAEGQSKMDKKAVTRMDFRHRQMELRKKIRDVHKANEECTKTISELEETQKLMSSSLLEKQEKLSMMQADSDTLEADLCRLVALKRQNLSEIVALQTRLKHLQAVIDGRYVFLFRSKKSLLMEHRQLNDRLGLLSTILTHVQDEYPQFQEALSKVTQKIASKLEPT</sequence>
<dbReference type="PANTHER" id="PTHR16275:SF8">
    <property type="entry name" value="COILED-COIL DOMAIN-CONTAINING PROTEIN 40"/>
    <property type="match status" value="1"/>
</dbReference>
<evidence type="ECO:0000256" key="2">
    <source>
        <dbReference type="SAM" id="MobiDB-lite"/>
    </source>
</evidence>
<feature type="coiled-coil region" evidence="1">
    <location>
        <begin position="463"/>
        <end position="546"/>
    </location>
</feature>
<dbReference type="EMBL" id="CABDUW010000087">
    <property type="protein sequence ID" value="VTJ57870.1"/>
    <property type="molecule type" value="Genomic_DNA"/>
</dbReference>
<dbReference type="GO" id="GO:0005737">
    <property type="term" value="C:cytoplasm"/>
    <property type="evidence" value="ECO:0007669"/>
    <property type="project" value="TreeGrafter"/>
</dbReference>
<gene>
    <name evidence="3" type="ORF">MONAX_5E008634</name>
</gene>